<evidence type="ECO:0000313" key="2">
    <source>
        <dbReference type="Proteomes" id="UP000177151"/>
    </source>
</evidence>
<reference evidence="1 2" key="1">
    <citation type="journal article" date="2016" name="Nat. Commun.">
        <title>Thousands of microbial genomes shed light on interconnected biogeochemical processes in an aquifer system.</title>
        <authorList>
            <person name="Anantharaman K."/>
            <person name="Brown C.T."/>
            <person name="Hug L.A."/>
            <person name="Sharon I."/>
            <person name="Castelle C.J."/>
            <person name="Probst A.J."/>
            <person name="Thomas B.C."/>
            <person name="Singh A."/>
            <person name="Wilkins M.J."/>
            <person name="Karaoz U."/>
            <person name="Brodie E.L."/>
            <person name="Williams K.H."/>
            <person name="Hubbard S.S."/>
            <person name="Banfield J.F."/>
        </authorList>
    </citation>
    <scope>NUCLEOTIDE SEQUENCE [LARGE SCALE GENOMIC DNA]</scope>
</reference>
<dbReference type="EMBL" id="MFQP01000059">
    <property type="protein sequence ID" value="OGH87095.1"/>
    <property type="molecule type" value="Genomic_DNA"/>
</dbReference>
<dbReference type="AlphaFoldDB" id="A0A1F6NT66"/>
<protein>
    <submittedName>
        <fullName evidence="1">Uncharacterized protein</fullName>
    </submittedName>
</protein>
<sequence>MRVLEVDQWTSTGNVEEHTMEDFDINGVEGGDAKAAREIFGGHAKILEVHEESRPRCGYVWFITGEDGKLKFWKGSYDSSD</sequence>
<evidence type="ECO:0000313" key="1">
    <source>
        <dbReference type="EMBL" id="OGH87095.1"/>
    </source>
</evidence>
<proteinExistence type="predicted"/>
<comment type="caution">
    <text evidence="1">The sequence shown here is derived from an EMBL/GenBank/DDBJ whole genome shotgun (WGS) entry which is preliminary data.</text>
</comment>
<organism evidence="1 2">
    <name type="scientific">Candidatus Magasanikbacteria bacterium RIFOXYA1_FULL_40_8</name>
    <dbReference type="NCBI Taxonomy" id="1798694"/>
    <lineage>
        <taxon>Bacteria</taxon>
        <taxon>Candidatus Magasanikiibacteriota</taxon>
    </lineage>
</organism>
<accession>A0A1F6NT66</accession>
<name>A0A1F6NT66_9BACT</name>
<dbReference type="Proteomes" id="UP000177151">
    <property type="component" value="Unassembled WGS sequence"/>
</dbReference>
<gene>
    <name evidence="1" type="ORF">A2206_02530</name>
</gene>